<dbReference type="GO" id="GO:0005886">
    <property type="term" value="C:plasma membrane"/>
    <property type="evidence" value="ECO:0007669"/>
    <property type="project" value="TreeGrafter"/>
</dbReference>
<comment type="caution">
    <text evidence="6">The sequence shown here is derived from an EMBL/GenBank/DDBJ whole genome shotgun (WGS) entry which is preliminary data.</text>
</comment>
<dbReference type="GO" id="GO:0005324">
    <property type="term" value="F:long-chain fatty acid transmembrane transporter activity"/>
    <property type="evidence" value="ECO:0007669"/>
    <property type="project" value="TreeGrafter"/>
</dbReference>
<dbReference type="AlphaFoldDB" id="X1B7V0"/>
<dbReference type="Gene3D" id="3.40.50.12780">
    <property type="entry name" value="N-terminal domain of ligase-like"/>
    <property type="match status" value="1"/>
</dbReference>
<sequence>LFNTESEADHWIKIENNHFSFGLGKAISPDVTYKIVAVGLLLILSWVYDYIIAIFNDSLNIEGNISDSDKFLWIDAKIRGEMLSIINKIKTNQEVKDKYTLSYEDYLLLQQRLRLKLESLRKIRENPFYDGNPESKDSIGLRFEQRAKEDPNRIFMYYEEEKYTNREFNEWVNKYANYFLNTVGLKKGDIAVVFLENRSEIMFVIIAMAKIGVISSLINTRQREQTLIHSITHAPGKDKPKFFSSKALRSVGVIPAISLLIFQL</sequence>
<dbReference type="InterPro" id="IPR042099">
    <property type="entry name" value="ANL_N_sf"/>
</dbReference>
<dbReference type="GO" id="GO:0005524">
    <property type="term" value="F:ATP binding"/>
    <property type="evidence" value="ECO:0007669"/>
    <property type="project" value="UniProtKB-KW"/>
</dbReference>
<dbReference type="PANTHER" id="PTHR43107:SF15">
    <property type="entry name" value="FATTY ACID TRANSPORT PROTEIN 3, ISOFORM A"/>
    <property type="match status" value="1"/>
</dbReference>
<protein>
    <recommendedName>
        <fullName evidence="5">AMP-dependent synthetase/ligase domain-containing protein</fullName>
    </recommendedName>
</protein>
<accession>X1B7V0</accession>
<evidence type="ECO:0000259" key="5">
    <source>
        <dbReference type="Pfam" id="PF00501"/>
    </source>
</evidence>
<name>X1B7V0_9ZZZZ</name>
<evidence type="ECO:0000256" key="1">
    <source>
        <dbReference type="ARBA" id="ARBA00006432"/>
    </source>
</evidence>
<comment type="similarity">
    <text evidence="1">Belongs to the ATP-dependent AMP-binding enzyme family.</text>
</comment>
<dbReference type="PANTHER" id="PTHR43107">
    <property type="entry name" value="LONG-CHAIN FATTY ACID TRANSPORT PROTEIN"/>
    <property type="match status" value="1"/>
</dbReference>
<evidence type="ECO:0000256" key="3">
    <source>
        <dbReference type="ARBA" id="ARBA00022741"/>
    </source>
</evidence>
<feature type="domain" description="AMP-dependent synthetase/ligase" evidence="5">
    <location>
        <begin position="143"/>
        <end position="234"/>
    </location>
</feature>
<proteinExistence type="inferred from homology"/>
<dbReference type="EMBL" id="BART01008059">
    <property type="protein sequence ID" value="GAG68051.1"/>
    <property type="molecule type" value="Genomic_DNA"/>
</dbReference>
<dbReference type="SUPFAM" id="SSF56801">
    <property type="entry name" value="Acetyl-CoA synthetase-like"/>
    <property type="match status" value="1"/>
</dbReference>
<dbReference type="Pfam" id="PF00501">
    <property type="entry name" value="AMP-binding"/>
    <property type="match status" value="1"/>
</dbReference>
<dbReference type="GO" id="GO:0044539">
    <property type="term" value="P:long-chain fatty acid import into cell"/>
    <property type="evidence" value="ECO:0007669"/>
    <property type="project" value="TreeGrafter"/>
</dbReference>
<organism evidence="6">
    <name type="scientific">marine sediment metagenome</name>
    <dbReference type="NCBI Taxonomy" id="412755"/>
    <lineage>
        <taxon>unclassified sequences</taxon>
        <taxon>metagenomes</taxon>
        <taxon>ecological metagenomes</taxon>
    </lineage>
</organism>
<evidence type="ECO:0000256" key="2">
    <source>
        <dbReference type="ARBA" id="ARBA00022598"/>
    </source>
</evidence>
<keyword evidence="4" id="KW-0067">ATP-binding</keyword>
<evidence type="ECO:0000256" key="4">
    <source>
        <dbReference type="ARBA" id="ARBA00022840"/>
    </source>
</evidence>
<dbReference type="InterPro" id="IPR000873">
    <property type="entry name" value="AMP-dep_synth/lig_dom"/>
</dbReference>
<evidence type="ECO:0000313" key="6">
    <source>
        <dbReference type="EMBL" id="GAG68051.1"/>
    </source>
</evidence>
<keyword evidence="3" id="KW-0547">Nucleotide-binding</keyword>
<feature type="non-terminal residue" evidence="6">
    <location>
        <position position="1"/>
    </location>
</feature>
<dbReference type="GO" id="GO:0004467">
    <property type="term" value="F:long-chain fatty acid-CoA ligase activity"/>
    <property type="evidence" value="ECO:0007669"/>
    <property type="project" value="TreeGrafter"/>
</dbReference>
<gene>
    <name evidence="6" type="ORF">S01H4_18202</name>
</gene>
<reference evidence="6" key="1">
    <citation type="journal article" date="2014" name="Front. Microbiol.">
        <title>High frequency of phylogenetically diverse reductive dehalogenase-homologous genes in deep subseafloor sedimentary metagenomes.</title>
        <authorList>
            <person name="Kawai M."/>
            <person name="Futagami T."/>
            <person name="Toyoda A."/>
            <person name="Takaki Y."/>
            <person name="Nishi S."/>
            <person name="Hori S."/>
            <person name="Arai W."/>
            <person name="Tsubouchi T."/>
            <person name="Morono Y."/>
            <person name="Uchiyama I."/>
            <person name="Ito T."/>
            <person name="Fujiyama A."/>
            <person name="Inagaki F."/>
            <person name="Takami H."/>
        </authorList>
    </citation>
    <scope>NUCLEOTIDE SEQUENCE</scope>
    <source>
        <strain evidence="6">Expedition CK06-06</strain>
    </source>
</reference>
<keyword evidence="2" id="KW-0436">Ligase</keyword>